<evidence type="ECO:0000313" key="1">
    <source>
        <dbReference type="EMBL" id="QNO53664.1"/>
    </source>
</evidence>
<protein>
    <submittedName>
        <fullName evidence="1">Uncharacterized protein</fullName>
    </submittedName>
</protein>
<dbReference type="AlphaFoldDB" id="A0A7G9Z080"/>
<name>A0A7G9Z080_9EURY</name>
<sequence>MAIEYKDEKIIGKALGILEREMSLVEYTRFLQLIGPTEGDATRELMEKRKRYGVDEAYEIFKDRVKKREIRCD</sequence>
<reference evidence="1" key="1">
    <citation type="submission" date="2020-06" db="EMBL/GenBank/DDBJ databases">
        <title>Unique genomic features of the anaerobic methanotrophic archaea.</title>
        <authorList>
            <person name="Chadwick G.L."/>
            <person name="Skennerton C.T."/>
            <person name="Laso-Perez R."/>
            <person name="Leu A.O."/>
            <person name="Speth D.R."/>
            <person name="Yu H."/>
            <person name="Morgan-Lang C."/>
            <person name="Hatzenpichler R."/>
            <person name="Goudeau D."/>
            <person name="Malmstrom R."/>
            <person name="Brazelton W.J."/>
            <person name="Woyke T."/>
            <person name="Hallam S.J."/>
            <person name="Tyson G.W."/>
            <person name="Wegener G."/>
            <person name="Boetius A."/>
            <person name="Orphan V."/>
        </authorList>
    </citation>
    <scope>NUCLEOTIDE SEQUENCE</scope>
</reference>
<accession>A0A7G9Z080</accession>
<proteinExistence type="predicted"/>
<gene>
    <name evidence="1" type="ORF">DJFKIEJF_00028</name>
</gene>
<organism evidence="1">
    <name type="scientific">Candidatus Methanophagaceae archaeon ANME-1 ERB6</name>
    <dbReference type="NCBI Taxonomy" id="2759912"/>
    <lineage>
        <taxon>Archaea</taxon>
        <taxon>Methanobacteriati</taxon>
        <taxon>Methanobacteriota</taxon>
        <taxon>Stenosarchaea group</taxon>
        <taxon>Methanomicrobia</taxon>
        <taxon>Candidatus Methanophagales</taxon>
        <taxon>Candidatus Methanophagaceae</taxon>
    </lineage>
</organism>
<dbReference type="EMBL" id="MT631548">
    <property type="protein sequence ID" value="QNO53664.1"/>
    <property type="molecule type" value="Genomic_DNA"/>
</dbReference>